<organism evidence="1 2">
    <name type="scientific">Eubacterium ramulus</name>
    <dbReference type="NCBI Taxonomy" id="39490"/>
    <lineage>
        <taxon>Bacteria</taxon>
        <taxon>Bacillati</taxon>
        <taxon>Bacillota</taxon>
        <taxon>Clostridia</taxon>
        <taxon>Eubacteriales</taxon>
        <taxon>Eubacteriaceae</taxon>
        <taxon>Eubacterium</taxon>
    </lineage>
</organism>
<protein>
    <submittedName>
        <fullName evidence="1">Uncharacterized protein</fullName>
    </submittedName>
</protein>
<gene>
    <name evidence="1" type="ORF">ERS852448_01022</name>
</gene>
<proteinExistence type="predicted"/>
<sequence length="53" mass="6313">MCSDSEKNMSAFADQNHAPNLTCVRLEYKAKVYHLYTYRLKIINILCEKMHNY</sequence>
<dbReference type="STRING" id="39490.ERS852448_01022"/>
<dbReference type="Proteomes" id="UP000095492">
    <property type="component" value="Unassembled WGS sequence"/>
</dbReference>
<reference evidence="1 2" key="1">
    <citation type="submission" date="2015-09" db="EMBL/GenBank/DDBJ databases">
        <authorList>
            <consortium name="Pathogen Informatics"/>
        </authorList>
    </citation>
    <scope>NUCLEOTIDE SEQUENCE [LARGE SCALE GENOMIC DNA]</scope>
    <source>
        <strain evidence="1 2">2789STDY5608891</strain>
    </source>
</reference>
<dbReference type="EMBL" id="CYYA01000005">
    <property type="protein sequence ID" value="CUM90702.1"/>
    <property type="molecule type" value="Genomic_DNA"/>
</dbReference>
<dbReference type="AlphaFoldDB" id="A0A173SJU3"/>
<evidence type="ECO:0000313" key="1">
    <source>
        <dbReference type="EMBL" id="CUM90702.1"/>
    </source>
</evidence>
<name>A0A173SJU3_EUBRA</name>
<accession>A0A173SJU3</accession>
<evidence type="ECO:0000313" key="2">
    <source>
        <dbReference type="Proteomes" id="UP000095492"/>
    </source>
</evidence>